<dbReference type="Proteomes" id="UP001059663">
    <property type="component" value="Chromosome"/>
</dbReference>
<protein>
    <submittedName>
        <fullName evidence="1">Mycofactocin-coupled SDR family oxidoreductase</fullName>
    </submittedName>
</protein>
<accession>A0AC61U6S1</accession>
<dbReference type="EMBL" id="CP087977">
    <property type="protein sequence ID" value="UUZ45558.1"/>
    <property type="molecule type" value="Genomic_DNA"/>
</dbReference>
<organism evidence="1 2">
    <name type="scientific">Janibacter limosus</name>
    <dbReference type="NCBI Taxonomy" id="53458"/>
    <lineage>
        <taxon>Bacteria</taxon>
        <taxon>Bacillati</taxon>
        <taxon>Actinomycetota</taxon>
        <taxon>Actinomycetes</taxon>
        <taxon>Micrococcales</taxon>
        <taxon>Intrasporangiaceae</taxon>
        <taxon>Janibacter</taxon>
    </lineage>
</organism>
<reference evidence="1" key="1">
    <citation type="submission" date="2021-11" db="EMBL/GenBank/DDBJ databases">
        <title>Study of the species diversity of bacterial strains isolated from a unique natural object - Shulgan-Tash cave (Bashkiria).</title>
        <authorList>
            <person name="Sazanova A.L."/>
            <person name="Chirak E.R."/>
            <person name="Safronova V.I."/>
        </authorList>
    </citation>
    <scope>NUCLEOTIDE SEQUENCE</scope>
    <source>
        <strain evidence="1">P1</strain>
    </source>
</reference>
<evidence type="ECO:0000313" key="1">
    <source>
        <dbReference type="EMBL" id="UUZ45558.1"/>
    </source>
</evidence>
<sequence length="566" mass="58775">MTTADRVVLVTGAARGIGAATVSELLGTGHRVIAIDSCRGADSGLSYPLATREDLAAVAALDPGRVEAVVADVSDPTAMRAAVATGVARFGRLDAVVAAAGVIAGGAPLWETPAEDLQTQWDVNAPGVWNTAAATVPVMLDQQDPSGCRFVAVVSAAGSRGLFHLSAYNASKHAALGIIRGLAADLVGTGVTAVAVSPGSTDTAMLAATASIYGLADSSELAESQLIRRVIGPAEMAVTIAFCCSTAGGRAQRIGGRGRRWVRRVSAVSPSTGLPHGARLRLNEHVRRYDDGRVLVGGSPGRLMRLSARALAMLDGDELDVGAGTAVLAERLLDSGLMDPAPASLPPISLDEMSVVVPVRDRSRQLDRLLAALPTGVHVPVVDDASERPDLVTATAERHGAEVLTLPTNGGPAGARNRGFEATRTPFVAFVDSDVVPGPGTFEVLLRHFADPRLAMVAPRILGLEPGSARAHGSGALTRYEAAMSSLDRGPDPALVRPLSRVAWLPSACVVVRRGVFESCAGFSEEMRVGEDVDLVWRLTSAGHRVRYMSRLPSCATSIAPPRRPG</sequence>
<gene>
    <name evidence="1" type="ORF">LP422_05555</name>
</gene>
<evidence type="ECO:0000313" key="2">
    <source>
        <dbReference type="Proteomes" id="UP001059663"/>
    </source>
</evidence>
<proteinExistence type="predicted"/>
<name>A0AC61U6S1_9MICO</name>